<organism evidence="9 10">
    <name type="scientific">Rhodococcus antarcticus</name>
    <dbReference type="NCBI Taxonomy" id="2987751"/>
    <lineage>
        <taxon>Bacteria</taxon>
        <taxon>Bacillati</taxon>
        <taxon>Actinomycetota</taxon>
        <taxon>Actinomycetes</taxon>
        <taxon>Mycobacteriales</taxon>
        <taxon>Nocardiaceae</taxon>
        <taxon>Rhodococcus</taxon>
    </lineage>
</organism>
<dbReference type="RefSeq" id="WP_265384315.1">
    <property type="nucleotide sequence ID" value="NZ_CP110615.1"/>
</dbReference>
<evidence type="ECO:0000256" key="5">
    <source>
        <dbReference type="ARBA" id="ARBA00022989"/>
    </source>
</evidence>
<evidence type="ECO:0000256" key="3">
    <source>
        <dbReference type="ARBA" id="ARBA00022475"/>
    </source>
</evidence>
<sequence>MTGRRAVVLGVAVVLVVAATVLLREHLPSVTAAQVALQERVLGLQGLGPALPVAFVVAHALVTVTPVPRTAFTLAAGVLFGPSTGVVLAVVGATTSAVLALLLVRTVGREAVAARLQHPSFRSADARLARRGWLAVASLRLVPVVPFWLVNYACGVSAVRVVPFTLATAVGVVPGTVSLVVLGGAVAGHGSPWLLTLGLAFGVLGLVGLVLDVRTPVKP</sequence>
<dbReference type="Pfam" id="PF09335">
    <property type="entry name" value="VTT_dom"/>
    <property type="match status" value="1"/>
</dbReference>
<evidence type="ECO:0000313" key="10">
    <source>
        <dbReference type="Proteomes" id="UP001164965"/>
    </source>
</evidence>
<keyword evidence="4 7" id="KW-0812">Transmembrane</keyword>
<feature type="transmembrane region" description="Helical" evidence="7">
    <location>
        <begin position="193"/>
        <end position="213"/>
    </location>
</feature>
<dbReference type="Proteomes" id="UP001164965">
    <property type="component" value="Chromosome"/>
</dbReference>
<dbReference type="PANTHER" id="PTHR12677">
    <property type="entry name" value="GOLGI APPARATUS MEMBRANE PROTEIN TVP38-RELATED"/>
    <property type="match status" value="1"/>
</dbReference>
<feature type="transmembrane region" description="Helical" evidence="7">
    <location>
        <begin position="161"/>
        <end position="187"/>
    </location>
</feature>
<gene>
    <name evidence="9" type="ORF">RHODO2019_07330</name>
</gene>
<comment type="subcellular location">
    <subcellularLocation>
        <location evidence="1 7">Cell membrane</location>
        <topology evidence="1 7">Multi-pass membrane protein</topology>
    </subcellularLocation>
</comment>
<evidence type="ECO:0000256" key="7">
    <source>
        <dbReference type="RuleBase" id="RU366058"/>
    </source>
</evidence>
<dbReference type="InterPro" id="IPR015414">
    <property type="entry name" value="TMEM64"/>
</dbReference>
<feature type="transmembrane region" description="Helical" evidence="7">
    <location>
        <begin position="42"/>
        <end position="62"/>
    </location>
</feature>
<reference evidence="9" key="1">
    <citation type="submission" date="2022-10" db="EMBL/GenBank/DDBJ databases">
        <title>Rhodococcus sp.75.</title>
        <authorList>
            <person name="Sun M."/>
        </authorList>
    </citation>
    <scope>NUCLEOTIDE SEQUENCE</scope>
    <source>
        <strain evidence="9">75</strain>
    </source>
</reference>
<dbReference type="PANTHER" id="PTHR12677:SF59">
    <property type="entry name" value="GOLGI APPARATUS MEMBRANE PROTEIN TVP38-RELATED"/>
    <property type="match status" value="1"/>
</dbReference>
<keyword evidence="6 7" id="KW-0472">Membrane</keyword>
<proteinExistence type="inferred from homology"/>
<evidence type="ECO:0000256" key="4">
    <source>
        <dbReference type="ARBA" id="ARBA00022692"/>
    </source>
</evidence>
<feature type="transmembrane region" description="Helical" evidence="7">
    <location>
        <begin position="132"/>
        <end position="154"/>
    </location>
</feature>
<comment type="similarity">
    <text evidence="2 7">Belongs to the TVP38/TMEM64 family.</text>
</comment>
<keyword evidence="5 7" id="KW-1133">Transmembrane helix</keyword>
<accession>A0ABY6P4G6</accession>
<feature type="transmembrane region" description="Helical" evidence="7">
    <location>
        <begin position="74"/>
        <end position="104"/>
    </location>
</feature>
<keyword evidence="10" id="KW-1185">Reference proteome</keyword>
<name>A0ABY6P4G6_9NOCA</name>
<dbReference type="InterPro" id="IPR032816">
    <property type="entry name" value="VTT_dom"/>
</dbReference>
<evidence type="ECO:0000256" key="6">
    <source>
        <dbReference type="ARBA" id="ARBA00023136"/>
    </source>
</evidence>
<evidence type="ECO:0000259" key="8">
    <source>
        <dbReference type="Pfam" id="PF09335"/>
    </source>
</evidence>
<evidence type="ECO:0000313" key="9">
    <source>
        <dbReference type="EMBL" id="UZJ26211.1"/>
    </source>
</evidence>
<evidence type="ECO:0000256" key="2">
    <source>
        <dbReference type="ARBA" id="ARBA00008640"/>
    </source>
</evidence>
<protein>
    <recommendedName>
        <fullName evidence="7">TVP38/TMEM64 family membrane protein</fullName>
    </recommendedName>
</protein>
<keyword evidence="3 7" id="KW-1003">Cell membrane</keyword>
<evidence type="ECO:0000256" key="1">
    <source>
        <dbReference type="ARBA" id="ARBA00004651"/>
    </source>
</evidence>
<feature type="domain" description="VTT" evidence="8">
    <location>
        <begin position="67"/>
        <end position="183"/>
    </location>
</feature>
<dbReference type="EMBL" id="CP110615">
    <property type="protein sequence ID" value="UZJ26211.1"/>
    <property type="molecule type" value="Genomic_DNA"/>
</dbReference>